<name>A0A160PBF3_9HYPH</name>
<dbReference type="AlphaFoldDB" id="A0A160PBF3"/>
<gene>
    <name evidence="2" type="ORF">MPPM_1029</name>
</gene>
<evidence type="ECO:0000259" key="1">
    <source>
        <dbReference type="Pfam" id="PF19493"/>
    </source>
</evidence>
<reference evidence="2 3" key="1">
    <citation type="journal article" date="2016" name="Genome Announc.">
        <title>Complete Genome Sequence of Methylobacterium populi P-1M, Isolated from Pink-Pigmented Household Biofilm.</title>
        <authorList>
            <person name="Morohoshi T."/>
            <person name="Ikeda T."/>
        </authorList>
    </citation>
    <scope>NUCLEOTIDE SEQUENCE [LARGE SCALE GENOMIC DNA]</scope>
    <source>
        <strain evidence="2 3">P-1M</strain>
    </source>
</reference>
<dbReference type="InterPro" id="IPR045794">
    <property type="entry name" value="Trypco1"/>
</dbReference>
<dbReference type="Proteomes" id="UP000218288">
    <property type="component" value="Chromosome"/>
</dbReference>
<dbReference type="Pfam" id="PF19493">
    <property type="entry name" value="Trypco1"/>
    <property type="match status" value="1"/>
</dbReference>
<feature type="domain" description="Trypsin-co-occurring" evidence="1">
    <location>
        <begin position="7"/>
        <end position="102"/>
    </location>
</feature>
<dbReference type="EMBL" id="AP014809">
    <property type="protein sequence ID" value="BAU89634.1"/>
    <property type="molecule type" value="Genomic_DNA"/>
</dbReference>
<protein>
    <recommendedName>
        <fullName evidence="1">Trypsin-co-occurring domain-containing protein</fullName>
    </recommendedName>
</protein>
<sequence>MSARMVVELPDGNKVLFGRDPDTGLGEIGIGDDITTKSQEQFKKALTSLAGLVKAMEETVGALARRPDAIEMEFGAKLTGECDLWIVSGETEAEFKVTLKWGKPD</sequence>
<organism evidence="2 3">
    <name type="scientific">Methylorubrum populi</name>
    <dbReference type="NCBI Taxonomy" id="223967"/>
    <lineage>
        <taxon>Bacteria</taxon>
        <taxon>Pseudomonadati</taxon>
        <taxon>Pseudomonadota</taxon>
        <taxon>Alphaproteobacteria</taxon>
        <taxon>Hyphomicrobiales</taxon>
        <taxon>Methylobacteriaceae</taxon>
        <taxon>Methylorubrum</taxon>
    </lineage>
</organism>
<evidence type="ECO:0000313" key="3">
    <source>
        <dbReference type="Proteomes" id="UP000218288"/>
    </source>
</evidence>
<accession>A0A160PBF3</accession>
<dbReference type="OrthoDB" id="574243at2"/>
<evidence type="ECO:0000313" key="2">
    <source>
        <dbReference type="EMBL" id="BAU89634.1"/>
    </source>
</evidence>
<dbReference type="NCBIfam" id="NF041216">
    <property type="entry name" value="CU044_2847_fam"/>
    <property type="match status" value="1"/>
</dbReference>
<proteinExistence type="predicted"/>